<evidence type="ECO:0000256" key="2">
    <source>
        <dbReference type="ARBA" id="ARBA00005417"/>
    </source>
</evidence>
<dbReference type="CDD" id="cd03257">
    <property type="entry name" value="ABC_NikE_OppD_transporters"/>
    <property type="match status" value="1"/>
</dbReference>
<dbReference type="SMART" id="SM00382">
    <property type="entry name" value="AAA"/>
    <property type="match status" value="1"/>
</dbReference>
<dbReference type="AlphaFoldDB" id="A0A7K3UK01"/>
<dbReference type="InterPro" id="IPR003593">
    <property type="entry name" value="AAA+_ATPase"/>
</dbReference>
<dbReference type="Pfam" id="PF08352">
    <property type="entry name" value="oligo_HPY"/>
    <property type="match status" value="1"/>
</dbReference>
<dbReference type="GO" id="GO:0005524">
    <property type="term" value="F:ATP binding"/>
    <property type="evidence" value="ECO:0007669"/>
    <property type="project" value="UniProtKB-KW"/>
</dbReference>
<dbReference type="InterPro" id="IPR013563">
    <property type="entry name" value="Oligopep_ABC_C"/>
</dbReference>
<protein>
    <submittedName>
        <fullName evidence="7">ATP-binding cassette domain-containing protein</fullName>
    </submittedName>
</protein>
<comment type="similarity">
    <text evidence="2">Belongs to the ABC transporter superfamily.</text>
</comment>
<keyword evidence="4" id="KW-0547">Nucleotide-binding</keyword>
<dbReference type="GO" id="GO:0015833">
    <property type="term" value="P:peptide transport"/>
    <property type="evidence" value="ECO:0007669"/>
    <property type="project" value="InterPro"/>
</dbReference>
<evidence type="ECO:0000313" key="7">
    <source>
        <dbReference type="EMBL" id="NEJ73118.1"/>
    </source>
</evidence>
<gene>
    <name evidence="7" type="ORF">GR197_21670</name>
</gene>
<comment type="subcellular location">
    <subcellularLocation>
        <location evidence="1">Cell inner membrane</location>
        <topology evidence="1">Peripheral membrane protein</topology>
    </subcellularLocation>
</comment>
<dbReference type="InterPro" id="IPR050319">
    <property type="entry name" value="ABC_transp_ATP-bind"/>
</dbReference>
<dbReference type="PANTHER" id="PTHR43776">
    <property type="entry name" value="TRANSPORT ATP-BINDING PROTEIN"/>
    <property type="match status" value="1"/>
</dbReference>
<dbReference type="GO" id="GO:0005886">
    <property type="term" value="C:plasma membrane"/>
    <property type="evidence" value="ECO:0007669"/>
    <property type="project" value="UniProtKB-SubCell"/>
</dbReference>
<reference evidence="7 8" key="1">
    <citation type="submission" date="2019-12" db="EMBL/GenBank/DDBJ databases">
        <title>Rhizobium genotypes associated with high levels of biological nitrogen fixation by grain legumes in a temperate-maritime cropping system.</title>
        <authorList>
            <person name="Maluk M."/>
            <person name="Francesc Ferrando Molina F."/>
            <person name="Lopez Del Egido L."/>
            <person name="Lafos M."/>
            <person name="Langarica-Fuentes A."/>
            <person name="Gebre Yohannes G."/>
            <person name="Young M.W."/>
            <person name="Martin P."/>
            <person name="Gantlett R."/>
            <person name="Kenicer G."/>
            <person name="Hawes C."/>
            <person name="Begg G.S."/>
            <person name="Quilliam R.S."/>
            <person name="Squire G.R."/>
            <person name="Poole P.S."/>
            <person name="Young P.W."/>
            <person name="Iannetta P.M."/>
            <person name="James E.K."/>
        </authorList>
    </citation>
    <scope>NUCLEOTIDE SEQUENCE [LARGE SCALE GENOMIC DNA]</scope>
    <source>
        <strain evidence="7 8">JHI366</strain>
    </source>
</reference>
<dbReference type="RefSeq" id="WP_164013218.1">
    <property type="nucleotide sequence ID" value="NZ_WUFT01000014.1"/>
</dbReference>
<name>A0A7K3UK01_9HYPH</name>
<comment type="caution">
    <text evidence="7">The sequence shown here is derived from an EMBL/GenBank/DDBJ whole genome shotgun (WGS) entry which is preliminary data.</text>
</comment>
<evidence type="ECO:0000256" key="4">
    <source>
        <dbReference type="ARBA" id="ARBA00022741"/>
    </source>
</evidence>
<sequence>MSDAIIALDTVTKSFGHGSAAVHAARAISFSLHAGRALALVGESGSGKTTCARMAMREYRPTSGRILYKGRPVEAANSAEIGRYRRSVQMIFQDPFASLNPAHTIGYHLRRPLKLHRPEIEGSEIDVAVRELLTRVRLDPDRVAPKYPHELSGGQRQRVNIARALAVQPEVIVADEPTSMLDVSVRLGVLNLLNEMKQEMNLGLLYITHDIATARYIAEDIAVMYAGQIVEWGSTARVIDNPLHPYTKLLLSAVPDPDIRFEDPKARLRPDEVEDIRRRSAAPQDEIVEVEPQHFIRMI</sequence>
<proteinExistence type="inferred from homology"/>
<dbReference type="PROSITE" id="PS00211">
    <property type="entry name" value="ABC_TRANSPORTER_1"/>
    <property type="match status" value="1"/>
</dbReference>
<evidence type="ECO:0000259" key="6">
    <source>
        <dbReference type="PROSITE" id="PS50893"/>
    </source>
</evidence>
<dbReference type="Pfam" id="PF00005">
    <property type="entry name" value="ABC_tran"/>
    <property type="match status" value="1"/>
</dbReference>
<dbReference type="GO" id="GO:0055085">
    <property type="term" value="P:transmembrane transport"/>
    <property type="evidence" value="ECO:0007669"/>
    <property type="project" value="UniProtKB-ARBA"/>
</dbReference>
<keyword evidence="5 7" id="KW-0067">ATP-binding</keyword>
<dbReference type="SUPFAM" id="SSF52540">
    <property type="entry name" value="P-loop containing nucleoside triphosphate hydrolases"/>
    <property type="match status" value="1"/>
</dbReference>
<dbReference type="PANTHER" id="PTHR43776:SF8">
    <property type="entry name" value="ABC TRANSPORTER, ATP-BINDING PROTEIN"/>
    <property type="match status" value="1"/>
</dbReference>
<dbReference type="InterPro" id="IPR003439">
    <property type="entry name" value="ABC_transporter-like_ATP-bd"/>
</dbReference>
<dbReference type="GO" id="GO:0016887">
    <property type="term" value="F:ATP hydrolysis activity"/>
    <property type="evidence" value="ECO:0007669"/>
    <property type="project" value="InterPro"/>
</dbReference>
<keyword evidence="3" id="KW-0813">Transport</keyword>
<accession>A0A7K3UK01</accession>
<evidence type="ECO:0000256" key="5">
    <source>
        <dbReference type="ARBA" id="ARBA00022840"/>
    </source>
</evidence>
<organism evidence="7 8">
    <name type="scientific">Rhizobium phaseoli</name>
    <dbReference type="NCBI Taxonomy" id="396"/>
    <lineage>
        <taxon>Bacteria</taxon>
        <taxon>Pseudomonadati</taxon>
        <taxon>Pseudomonadota</taxon>
        <taxon>Alphaproteobacteria</taxon>
        <taxon>Hyphomicrobiales</taxon>
        <taxon>Rhizobiaceae</taxon>
        <taxon>Rhizobium/Agrobacterium group</taxon>
        <taxon>Rhizobium</taxon>
    </lineage>
</organism>
<dbReference type="PROSITE" id="PS50893">
    <property type="entry name" value="ABC_TRANSPORTER_2"/>
    <property type="match status" value="1"/>
</dbReference>
<dbReference type="EMBL" id="WUFT01000014">
    <property type="protein sequence ID" value="NEJ73118.1"/>
    <property type="molecule type" value="Genomic_DNA"/>
</dbReference>
<evidence type="ECO:0000256" key="3">
    <source>
        <dbReference type="ARBA" id="ARBA00022448"/>
    </source>
</evidence>
<feature type="domain" description="ABC transporter" evidence="6">
    <location>
        <begin position="6"/>
        <end position="251"/>
    </location>
</feature>
<dbReference type="Proteomes" id="UP000471753">
    <property type="component" value="Unassembled WGS sequence"/>
</dbReference>
<evidence type="ECO:0000313" key="8">
    <source>
        <dbReference type="Proteomes" id="UP000471753"/>
    </source>
</evidence>
<dbReference type="InterPro" id="IPR017871">
    <property type="entry name" value="ABC_transporter-like_CS"/>
</dbReference>
<evidence type="ECO:0000256" key="1">
    <source>
        <dbReference type="ARBA" id="ARBA00004417"/>
    </source>
</evidence>
<dbReference type="Gene3D" id="3.40.50.300">
    <property type="entry name" value="P-loop containing nucleotide triphosphate hydrolases"/>
    <property type="match status" value="1"/>
</dbReference>
<dbReference type="InterPro" id="IPR027417">
    <property type="entry name" value="P-loop_NTPase"/>
</dbReference>